<dbReference type="GO" id="GO:0042276">
    <property type="term" value="P:error-prone translesion synthesis"/>
    <property type="evidence" value="ECO:0007669"/>
    <property type="project" value="TreeGrafter"/>
</dbReference>
<evidence type="ECO:0000256" key="1">
    <source>
        <dbReference type="ARBA" id="ARBA00012417"/>
    </source>
</evidence>
<keyword evidence="2" id="KW-0808">Transferase</keyword>
<protein>
    <recommendedName>
        <fullName evidence="1">DNA-directed DNA polymerase</fullName>
        <ecNumber evidence="1">2.7.7.7</ecNumber>
    </recommendedName>
</protein>
<gene>
    <name evidence="6" type="ORF">QR98_0020330</name>
</gene>
<dbReference type="PANTHER" id="PTHR45812:SF1">
    <property type="entry name" value="DNA POLYMERASE ZETA CATALYTIC SUBUNIT"/>
    <property type="match status" value="1"/>
</dbReference>
<keyword evidence="3" id="KW-0548">Nucleotidyltransferase</keyword>
<comment type="caution">
    <text evidence="6">The sequence shown here is derived from an EMBL/GenBank/DDBJ whole genome shotgun (WGS) entry which is preliminary data.</text>
</comment>
<evidence type="ECO:0000256" key="2">
    <source>
        <dbReference type="ARBA" id="ARBA00022679"/>
    </source>
</evidence>
<dbReference type="GO" id="GO:0003887">
    <property type="term" value="F:DNA-directed DNA polymerase activity"/>
    <property type="evidence" value="ECO:0007669"/>
    <property type="project" value="UniProtKB-KW"/>
</dbReference>
<organism evidence="6 7">
    <name type="scientific">Sarcoptes scabiei</name>
    <name type="common">Itch mite</name>
    <name type="synonym">Acarus scabiei</name>
    <dbReference type="NCBI Taxonomy" id="52283"/>
    <lineage>
        <taxon>Eukaryota</taxon>
        <taxon>Metazoa</taxon>
        <taxon>Ecdysozoa</taxon>
        <taxon>Arthropoda</taxon>
        <taxon>Chelicerata</taxon>
        <taxon>Arachnida</taxon>
        <taxon>Acari</taxon>
        <taxon>Acariformes</taxon>
        <taxon>Sarcoptiformes</taxon>
        <taxon>Astigmata</taxon>
        <taxon>Psoroptidia</taxon>
        <taxon>Sarcoptoidea</taxon>
        <taxon>Sarcoptidae</taxon>
        <taxon>Sarcoptinae</taxon>
        <taxon>Sarcoptes</taxon>
    </lineage>
</organism>
<dbReference type="GO" id="GO:0000724">
    <property type="term" value="P:double-strand break repair via homologous recombination"/>
    <property type="evidence" value="ECO:0007669"/>
    <property type="project" value="TreeGrafter"/>
</dbReference>
<evidence type="ECO:0000256" key="3">
    <source>
        <dbReference type="ARBA" id="ARBA00022695"/>
    </source>
</evidence>
<dbReference type="GO" id="GO:0005634">
    <property type="term" value="C:nucleus"/>
    <property type="evidence" value="ECO:0007669"/>
    <property type="project" value="TreeGrafter"/>
</dbReference>
<dbReference type="Proteomes" id="UP000616769">
    <property type="component" value="Unassembled WGS sequence"/>
</dbReference>
<dbReference type="GO" id="GO:0000166">
    <property type="term" value="F:nucleotide binding"/>
    <property type="evidence" value="ECO:0007669"/>
    <property type="project" value="InterPro"/>
</dbReference>
<dbReference type="InterPro" id="IPR006134">
    <property type="entry name" value="DNA-dir_DNA_pol_B_multi_dom"/>
</dbReference>
<dbReference type="InterPro" id="IPR030559">
    <property type="entry name" value="PolZ_Rev3"/>
</dbReference>
<dbReference type="InterPro" id="IPR023211">
    <property type="entry name" value="DNA_pol_palm_dom_sf"/>
</dbReference>
<proteinExistence type="predicted"/>
<dbReference type="OrthoDB" id="2414538at2759"/>
<evidence type="ECO:0000259" key="5">
    <source>
        <dbReference type="Pfam" id="PF00136"/>
    </source>
</evidence>
<accession>A0A131ZZQ8</accession>
<dbReference type="GO" id="GO:0016035">
    <property type="term" value="C:zeta DNA polymerase complex"/>
    <property type="evidence" value="ECO:0007669"/>
    <property type="project" value="InterPro"/>
</dbReference>
<feature type="domain" description="DNA-directed DNA polymerase family B multifunctional" evidence="5">
    <location>
        <begin position="2"/>
        <end position="89"/>
    </location>
</feature>
<evidence type="ECO:0000313" key="6">
    <source>
        <dbReference type="EMBL" id="KPM03600.1"/>
    </source>
</evidence>
<dbReference type="Gene3D" id="3.90.1600.10">
    <property type="entry name" value="Palm domain of DNA polymerase"/>
    <property type="match status" value="1"/>
</dbReference>
<name>A0A131ZZQ8_SARSC</name>
<dbReference type="Pfam" id="PF00136">
    <property type="entry name" value="DNA_pol_B"/>
    <property type="match status" value="1"/>
</dbReference>
<reference evidence="6 7" key="1">
    <citation type="journal article" date="2015" name="Parasit. Vectors">
        <title>Draft genome of the scabies mite.</title>
        <authorList>
            <person name="Rider S.D.Jr."/>
            <person name="Morgan M.S."/>
            <person name="Arlian L.G."/>
        </authorList>
    </citation>
    <scope>NUCLEOTIDE SEQUENCE [LARGE SCALE GENOMIC DNA]</scope>
    <source>
        <strain evidence="6">Arlian Lab</strain>
    </source>
</reference>
<dbReference type="PANTHER" id="PTHR45812">
    <property type="entry name" value="DNA POLYMERASE ZETA CATALYTIC SUBUNIT"/>
    <property type="match status" value="1"/>
</dbReference>
<dbReference type="SUPFAM" id="SSF56672">
    <property type="entry name" value="DNA/RNA polymerases"/>
    <property type="match status" value="1"/>
</dbReference>
<dbReference type="GO" id="GO:0003677">
    <property type="term" value="F:DNA binding"/>
    <property type="evidence" value="ECO:0007669"/>
    <property type="project" value="InterPro"/>
</dbReference>
<evidence type="ECO:0000256" key="4">
    <source>
        <dbReference type="ARBA" id="ARBA00022932"/>
    </source>
</evidence>
<evidence type="ECO:0000313" key="7">
    <source>
        <dbReference type="Proteomes" id="UP000616769"/>
    </source>
</evidence>
<keyword evidence="4" id="KW-0239">DNA-directed DNA polymerase</keyword>
<sequence>MPFQDVIERGSQYRVESMLFPLCRSNNLLPIRFDKNFVEQQRAYQAIPLIFEPEITYRSDPVAVFDFQSLYPSIIIAYNYCYSTCLGRLQNIFG</sequence>
<dbReference type="EMBL" id="JXLN01005493">
    <property type="protein sequence ID" value="KPM03600.1"/>
    <property type="molecule type" value="Genomic_DNA"/>
</dbReference>
<dbReference type="InterPro" id="IPR043502">
    <property type="entry name" value="DNA/RNA_pol_sf"/>
</dbReference>
<dbReference type="EC" id="2.7.7.7" evidence="1"/>
<dbReference type="AlphaFoldDB" id="A0A131ZZQ8"/>
<dbReference type="VEuPathDB" id="VectorBase:SSCA002309"/>